<evidence type="ECO:0000313" key="3">
    <source>
        <dbReference type="EMBL" id="GIY97658.1"/>
    </source>
</evidence>
<name>A0AAV4XTL3_CAEEX</name>
<feature type="compositionally biased region" description="Polar residues" evidence="1">
    <location>
        <begin position="363"/>
        <end position="382"/>
    </location>
</feature>
<dbReference type="Proteomes" id="UP001054945">
    <property type="component" value="Unassembled WGS sequence"/>
</dbReference>
<accession>A0AAV4XTL3</accession>
<sequence length="425" mass="46912">MALHLLEVLSIHIRHLLCLLAIIMFTLKTCQLFHFLLCKIVLRELHPTVEQTTANAVFSVTQQASTAPSRPPVVSSHNLPTSAIRPIATATAAPVKKNVVAPQPRPSGIENTLSIEGSVPASTPSVTTPVSQAPVPTQAPPVPSEPSPNSPSTPPKLTPAADMRARTPQISTPPLDPTPPPLLSKPRERNSEIEHNTLSNTYVSSKAPELTAQPVLPNYTVGNQATSTNAAVTNGEKKKTERKTSPVSSITPTTKKVESKLKNFGSWSSLAQSASNNPSTSNASSQLKNNATLDSFQQFKNKAKEKADKQRALVEQQELRRYQKEQAEKERLRLEREKQRAQEEEEALEKARKQQQQKENAASRIQENARTSPPNASTNSPAAEQLSEREKLRRMEQEKRRREARARNIDINRQSDIMATFEENL</sequence>
<dbReference type="EMBL" id="BPLR01000815">
    <property type="protein sequence ID" value="GIY97658.1"/>
    <property type="molecule type" value="Genomic_DNA"/>
</dbReference>
<evidence type="ECO:0000259" key="2">
    <source>
        <dbReference type="Pfam" id="PF17105"/>
    </source>
</evidence>
<proteinExistence type="predicted"/>
<gene>
    <name evidence="3" type="primary">AVEN_5967_1</name>
    <name evidence="3" type="ORF">CEXT_674271</name>
</gene>
<feature type="compositionally biased region" description="Polar residues" evidence="1">
    <location>
        <begin position="109"/>
        <end position="128"/>
    </location>
</feature>
<feature type="compositionally biased region" description="Low complexity" evidence="1">
    <location>
        <begin position="271"/>
        <end position="285"/>
    </location>
</feature>
<evidence type="ECO:0000313" key="4">
    <source>
        <dbReference type="Proteomes" id="UP001054945"/>
    </source>
</evidence>
<reference evidence="3 4" key="1">
    <citation type="submission" date="2021-06" db="EMBL/GenBank/DDBJ databases">
        <title>Caerostris extrusa draft genome.</title>
        <authorList>
            <person name="Kono N."/>
            <person name="Arakawa K."/>
        </authorList>
    </citation>
    <scope>NUCLEOTIDE SEQUENCE [LARGE SCALE GENOMIC DNA]</scope>
</reference>
<feature type="domain" description="Bromodomain protein 4 C-terminal" evidence="2">
    <location>
        <begin position="387"/>
        <end position="425"/>
    </location>
</feature>
<dbReference type="InterPro" id="IPR031354">
    <property type="entry name" value="BRD4_CDT"/>
</dbReference>
<feature type="compositionally biased region" description="Basic and acidic residues" evidence="1">
    <location>
        <begin position="302"/>
        <end position="352"/>
    </location>
</feature>
<keyword evidence="4" id="KW-1185">Reference proteome</keyword>
<dbReference type="AlphaFoldDB" id="A0AAV4XTL3"/>
<feature type="region of interest" description="Disordered" evidence="1">
    <location>
        <begin position="214"/>
        <end position="425"/>
    </location>
</feature>
<dbReference type="Pfam" id="PF17105">
    <property type="entry name" value="BRD4_CDT"/>
    <property type="match status" value="1"/>
</dbReference>
<feature type="compositionally biased region" description="Polar residues" evidence="1">
    <location>
        <begin position="245"/>
        <end position="254"/>
    </location>
</feature>
<feature type="compositionally biased region" description="Pro residues" evidence="1">
    <location>
        <begin position="137"/>
        <end position="157"/>
    </location>
</feature>
<feature type="compositionally biased region" description="Basic and acidic residues" evidence="1">
    <location>
        <begin position="235"/>
        <end position="244"/>
    </location>
</feature>
<comment type="caution">
    <text evidence="3">The sequence shown here is derived from an EMBL/GenBank/DDBJ whole genome shotgun (WGS) entry which is preliminary data.</text>
</comment>
<feature type="compositionally biased region" description="Basic and acidic residues" evidence="1">
    <location>
        <begin position="386"/>
        <end position="410"/>
    </location>
</feature>
<feature type="compositionally biased region" description="Polar residues" evidence="1">
    <location>
        <begin position="220"/>
        <end position="232"/>
    </location>
</feature>
<evidence type="ECO:0000256" key="1">
    <source>
        <dbReference type="SAM" id="MobiDB-lite"/>
    </source>
</evidence>
<feature type="region of interest" description="Disordered" evidence="1">
    <location>
        <begin position="98"/>
        <end position="189"/>
    </location>
</feature>
<feature type="compositionally biased region" description="Polar residues" evidence="1">
    <location>
        <begin position="286"/>
        <end position="300"/>
    </location>
</feature>
<feature type="compositionally biased region" description="Pro residues" evidence="1">
    <location>
        <begin position="174"/>
        <end position="183"/>
    </location>
</feature>
<protein>
    <submittedName>
        <fullName evidence="3">NET domain-containing protein</fullName>
    </submittedName>
</protein>
<organism evidence="3 4">
    <name type="scientific">Caerostris extrusa</name>
    <name type="common">Bark spider</name>
    <name type="synonym">Caerostris bankana</name>
    <dbReference type="NCBI Taxonomy" id="172846"/>
    <lineage>
        <taxon>Eukaryota</taxon>
        <taxon>Metazoa</taxon>
        <taxon>Ecdysozoa</taxon>
        <taxon>Arthropoda</taxon>
        <taxon>Chelicerata</taxon>
        <taxon>Arachnida</taxon>
        <taxon>Araneae</taxon>
        <taxon>Araneomorphae</taxon>
        <taxon>Entelegynae</taxon>
        <taxon>Araneoidea</taxon>
        <taxon>Araneidae</taxon>
        <taxon>Caerostris</taxon>
    </lineage>
</organism>